<accession>A0A2I1SP92</accession>
<gene>
    <name evidence="2" type="ORF">LDELB18P1_1652</name>
    <name evidence="1" type="ORF">ME791_13250</name>
</gene>
<proteinExistence type="predicted"/>
<protein>
    <recommendedName>
        <fullName evidence="5">Dodecin domain-containing protein</fullName>
    </recommendedName>
</protein>
<sequence length="61" mass="6909">MQFTKQFEGTFAQVKEQIDKFVAEGGHIDAVITDHTGEKVTEDHTFGYKMRVIAICSEEES</sequence>
<name>A0A2I1SP92_9LACO</name>
<evidence type="ECO:0000313" key="4">
    <source>
        <dbReference type="Proteomes" id="UP001054884"/>
    </source>
</evidence>
<evidence type="ECO:0000313" key="2">
    <source>
        <dbReference type="EMBL" id="RZM15699.1"/>
    </source>
</evidence>
<dbReference type="Proteomes" id="UP001054884">
    <property type="component" value="Unassembled WGS sequence"/>
</dbReference>
<dbReference type="AlphaFoldDB" id="A0A2I1SP92"/>
<dbReference type="EMBL" id="SETJ01000076">
    <property type="protein sequence ID" value="RZM15699.1"/>
    <property type="molecule type" value="Genomic_DNA"/>
</dbReference>
<evidence type="ECO:0000313" key="3">
    <source>
        <dbReference type="Proteomes" id="UP000292818"/>
    </source>
</evidence>
<organism evidence="2 3">
    <name type="scientific">Lactobacillus delbrueckii</name>
    <dbReference type="NCBI Taxonomy" id="1584"/>
    <lineage>
        <taxon>Bacteria</taxon>
        <taxon>Bacillati</taxon>
        <taxon>Bacillota</taxon>
        <taxon>Bacilli</taxon>
        <taxon>Lactobacillales</taxon>
        <taxon>Lactobacillaceae</taxon>
        <taxon>Lactobacillus</taxon>
    </lineage>
</organism>
<reference evidence="2 3" key="1">
    <citation type="submission" date="2019-01" db="EMBL/GenBank/DDBJ databases">
        <title>Colonization of the human gut by bovine bacteria present in Parmesan cheese.</title>
        <authorList>
            <person name="Lugli G.A."/>
            <person name="Milani C."/>
        </authorList>
    </citation>
    <scope>NUCLEOTIDE SEQUENCE [LARGE SCALE GENOMIC DNA]</scope>
    <source>
        <strain evidence="2 3">LDELB18P1</strain>
    </source>
</reference>
<dbReference type="EMBL" id="BNHY01000030">
    <property type="protein sequence ID" value="GHN34173.1"/>
    <property type="molecule type" value="Genomic_DNA"/>
</dbReference>
<reference evidence="1 4" key="2">
    <citation type="journal article" date="2022" name="J. Dairy Sci.">
        <title>Genetic diversity of Lactobacillus delbrueckii isolated from raw milk in Hokkaido, Japan.</title>
        <authorList>
            <person name="Tsuchihashi H."/>
            <person name="Ichikawa A."/>
            <person name="Takeda M."/>
            <person name="Koizumi A."/>
            <person name="Mizoguchi C."/>
            <person name="Ishida T."/>
            <person name="Kimura K."/>
        </authorList>
    </citation>
    <scope>NUCLEOTIDE SEQUENCE [LARGE SCALE GENOMIC DNA]</scope>
    <source>
        <strain evidence="1 4">ME-791</strain>
    </source>
</reference>
<comment type="caution">
    <text evidence="2">The sequence shown here is derived from an EMBL/GenBank/DDBJ whole genome shotgun (WGS) entry which is preliminary data.</text>
</comment>
<evidence type="ECO:0008006" key="5">
    <source>
        <dbReference type="Google" id="ProtNLM"/>
    </source>
</evidence>
<evidence type="ECO:0000313" key="1">
    <source>
        <dbReference type="EMBL" id="GHN34173.1"/>
    </source>
</evidence>
<dbReference type="Proteomes" id="UP000292818">
    <property type="component" value="Unassembled WGS sequence"/>
</dbReference>
<dbReference type="GeneID" id="69667904"/>
<dbReference type="RefSeq" id="WP_002879841.1">
    <property type="nucleotide sequence ID" value="NZ_BNHP01000024.1"/>
</dbReference>